<sequence>MHGDVSGDVEVTDLPRSLGDVTISDDFATKILLATTKSSTYTSASMKTDIVPHCVLPIHSRSSPIKGPSATASPET</sequence>
<name>A0AAP0EID0_9MAGN</name>
<keyword evidence="2" id="KW-1185">Reference proteome</keyword>
<accession>A0AAP0EID0</accession>
<protein>
    <submittedName>
        <fullName evidence="1">Uncharacterized protein</fullName>
    </submittedName>
</protein>
<organism evidence="1 2">
    <name type="scientific">Stephania cephalantha</name>
    <dbReference type="NCBI Taxonomy" id="152367"/>
    <lineage>
        <taxon>Eukaryota</taxon>
        <taxon>Viridiplantae</taxon>
        <taxon>Streptophyta</taxon>
        <taxon>Embryophyta</taxon>
        <taxon>Tracheophyta</taxon>
        <taxon>Spermatophyta</taxon>
        <taxon>Magnoliopsida</taxon>
        <taxon>Ranunculales</taxon>
        <taxon>Menispermaceae</taxon>
        <taxon>Menispermoideae</taxon>
        <taxon>Cissampelideae</taxon>
        <taxon>Stephania</taxon>
    </lineage>
</organism>
<proteinExistence type="predicted"/>
<evidence type="ECO:0000313" key="2">
    <source>
        <dbReference type="Proteomes" id="UP001419268"/>
    </source>
</evidence>
<dbReference type="EMBL" id="JBBNAG010000011">
    <property type="protein sequence ID" value="KAK9094045.1"/>
    <property type="molecule type" value="Genomic_DNA"/>
</dbReference>
<evidence type="ECO:0000313" key="1">
    <source>
        <dbReference type="EMBL" id="KAK9094045.1"/>
    </source>
</evidence>
<reference evidence="1 2" key="1">
    <citation type="submission" date="2024-01" db="EMBL/GenBank/DDBJ databases">
        <title>Genome assemblies of Stephania.</title>
        <authorList>
            <person name="Yang L."/>
        </authorList>
    </citation>
    <scope>NUCLEOTIDE SEQUENCE [LARGE SCALE GENOMIC DNA]</scope>
    <source>
        <strain evidence="1">JXDWG</strain>
        <tissue evidence="1">Leaf</tissue>
    </source>
</reference>
<comment type="caution">
    <text evidence="1">The sequence shown here is derived from an EMBL/GenBank/DDBJ whole genome shotgun (WGS) entry which is preliminary data.</text>
</comment>
<dbReference type="AlphaFoldDB" id="A0AAP0EID0"/>
<gene>
    <name evidence="1" type="ORF">Scep_025514</name>
</gene>
<dbReference type="Proteomes" id="UP001419268">
    <property type="component" value="Unassembled WGS sequence"/>
</dbReference>